<evidence type="ECO:0008006" key="5">
    <source>
        <dbReference type="Google" id="ProtNLM"/>
    </source>
</evidence>
<dbReference type="EMBL" id="CASHTH010001201">
    <property type="protein sequence ID" value="CAI8012626.1"/>
    <property type="molecule type" value="Genomic_DNA"/>
</dbReference>
<feature type="compositionally biased region" description="Polar residues" evidence="1">
    <location>
        <begin position="469"/>
        <end position="484"/>
    </location>
</feature>
<comment type="caution">
    <text evidence="3">The sequence shown here is derived from an EMBL/GenBank/DDBJ whole genome shotgun (WGS) entry which is preliminary data.</text>
</comment>
<protein>
    <recommendedName>
        <fullName evidence="5">Death domain-containing protein</fullName>
    </recommendedName>
</protein>
<feature type="region of interest" description="Disordered" evidence="1">
    <location>
        <begin position="438"/>
        <end position="488"/>
    </location>
</feature>
<keyword evidence="4" id="KW-1185">Reference proteome</keyword>
<organism evidence="3 4">
    <name type="scientific">Geodia barretti</name>
    <name type="common">Barrett's horny sponge</name>
    <dbReference type="NCBI Taxonomy" id="519541"/>
    <lineage>
        <taxon>Eukaryota</taxon>
        <taxon>Metazoa</taxon>
        <taxon>Porifera</taxon>
        <taxon>Demospongiae</taxon>
        <taxon>Heteroscleromorpha</taxon>
        <taxon>Tetractinellida</taxon>
        <taxon>Astrophorina</taxon>
        <taxon>Geodiidae</taxon>
        <taxon>Geodia</taxon>
    </lineage>
</organism>
<name>A0AA35WCW7_GEOBA</name>
<feature type="compositionally biased region" description="Polar residues" evidence="1">
    <location>
        <begin position="446"/>
        <end position="459"/>
    </location>
</feature>
<evidence type="ECO:0000313" key="4">
    <source>
        <dbReference type="Proteomes" id="UP001174909"/>
    </source>
</evidence>
<evidence type="ECO:0000256" key="2">
    <source>
        <dbReference type="SAM" id="Phobius"/>
    </source>
</evidence>
<dbReference type="AlphaFoldDB" id="A0AA35WCW7"/>
<accession>A0AA35WCW7</accession>
<keyword evidence="2" id="KW-0812">Transmembrane</keyword>
<evidence type="ECO:0000313" key="3">
    <source>
        <dbReference type="EMBL" id="CAI8012626.1"/>
    </source>
</evidence>
<gene>
    <name evidence="3" type="ORF">GBAR_LOCUS8093</name>
</gene>
<evidence type="ECO:0000256" key="1">
    <source>
        <dbReference type="SAM" id="MobiDB-lite"/>
    </source>
</evidence>
<keyword evidence="2" id="KW-0472">Membrane</keyword>
<feature type="non-terminal residue" evidence="3">
    <location>
        <position position="1"/>
    </location>
</feature>
<dbReference type="Proteomes" id="UP001174909">
    <property type="component" value="Unassembled WGS sequence"/>
</dbReference>
<keyword evidence="2" id="KW-1133">Transmembrane helix</keyword>
<reference evidence="3" key="1">
    <citation type="submission" date="2023-03" db="EMBL/GenBank/DDBJ databases">
        <authorList>
            <person name="Steffen K."/>
            <person name="Cardenas P."/>
        </authorList>
    </citation>
    <scope>NUCLEOTIDE SEQUENCE</scope>
</reference>
<feature type="region of interest" description="Disordered" evidence="1">
    <location>
        <begin position="594"/>
        <end position="625"/>
    </location>
</feature>
<proteinExistence type="predicted"/>
<sequence>ERRRRFDRSHVRLRSNLQVSADAALPALRLATVSVPGSVSHKALPACCASQRQSSAMIHLLIFSGVILRVWGQPTLYPLSIHACPNETVTYNCHGSQISVIAWEVSPYIPRADPIQYAADVHGGMSGAINMNREDKFFATLTNITRLNGSVADMTTSLMIITYGIQNKTTIICLVVTRDSQEPQSSSSTLYLTDIPSFKAPSITYQEKETYFTAVLELGDMFDGGGVPIDHYIIEVDNGTQLETPGPTYNFDITYNTTLSVNISAHNCAGYSDPLPLEIQYHQEFMKKDMPSMTPGLDMPSVTPGLEKDMSSVTPRLNGSSVPMAAWLTAASVAIAVLIIMLLVTVTCAYYKRRSKAVVSIETNIRMVDSGRIDLQNNHGTSATVEYSYVPVTATRKYLERDCTGQYSTVINTGRCNSSDYFIGTYAEIELVTTSSALLPPPGTGETVQYSKRCQTPQEPVQGEVVSNEGRSQGQEDQEGNNIEPTDLHPLDKDISVHLILLQLRTVQSCWRALGEAAGLERETMDMIDRELGDDSAKLAEVMFRWYERKECVRWSDVSSLCEQIGFNQLSEAISTAYITGALPVKDDPEVELPISDKTPAPVLPPRRATRVITKGLQPSPHTGP</sequence>
<feature type="transmembrane region" description="Helical" evidence="2">
    <location>
        <begin position="324"/>
        <end position="351"/>
    </location>
</feature>